<protein>
    <submittedName>
        <fullName evidence="2">Uncharacterized protein</fullName>
    </submittedName>
</protein>
<feature type="transmembrane region" description="Helical" evidence="1">
    <location>
        <begin position="57"/>
        <end position="80"/>
    </location>
</feature>
<dbReference type="KEGG" id="psyo:PB01_03065"/>
<sequence>MADLHYREKLRTIEKAATMSNEIPDKAKSLGMGCFTLGTILFIAFLLFIAFSLFANGIVIGAVITIFIAIILLVVLIKLWTAPKFP</sequence>
<keyword evidence="1" id="KW-0472">Membrane</keyword>
<keyword evidence="3" id="KW-1185">Reference proteome</keyword>
<reference evidence="2 3" key="1">
    <citation type="submission" date="2018-07" db="EMBL/GenBank/DDBJ databases">
        <title>Complete genome sequence of Psychrobacillus sp. PB01, isolated from iceberg, and comparative genome analysis of Psychrobacillus strains.</title>
        <authorList>
            <person name="Lee P.C."/>
        </authorList>
    </citation>
    <scope>NUCLEOTIDE SEQUENCE [LARGE SCALE GENOMIC DNA]</scope>
    <source>
        <strain evidence="2 3">PB01</strain>
    </source>
</reference>
<dbReference type="AlphaFoldDB" id="A0A5J6SJ09"/>
<keyword evidence="1" id="KW-1133">Transmembrane helix</keyword>
<dbReference type="Proteomes" id="UP000325517">
    <property type="component" value="Chromosome"/>
</dbReference>
<dbReference type="EMBL" id="CP031223">
    <property type="protein sequence ID" value="QFF97875.1"/>
    <property type="molecule type" value="Genomic_DNA"/>
</dbReference>
<evidence type="ECO:0000313" key="3">
    <source>
        <dbReference type="Proteomes" id="UP000325517"/>
    </source>
</evidence>
<keyword evidence="1" id="KW-0812">Transmembrane</keyword>
<evidence type="ECO:0000256" key="1">
    <source>
        <dbReference type="SAM" id="Phobius"/>
    </source>
</evidence>
<dbReference type="OrthoDB" id="2455028at2"/>
<name>A0A5J6SJ09_9BACI</name>
<accession>A0A5J6SJ09</accession>
<proteinExistence type="predicted"/>
<gene>
    <name evidence="2" type="ORF">PB01_03065</name>
</gene>
<evidence type="ECO:0000313" key="2">
    <source>
        <dbReference type="EMBL" id="QFF97875.1"/>
    </source>
</evidence>
<dbReference type="RefSeq" id="WP_151698817.1">
    <property type="nucleotide sequence ID" value="NZ_CP031223.1"/>
</dbReference>
<feature type="transmembrane region" description="Helical" evidence="1">
    <location>
        <begin position="29"/>
        <end position="51"/>
    </location>
</feature>
<organism evidence="2 3">
    <name type="scientific">Psychrobacillus glaciei</name>
    <dbReference type="NCBI Taxonomy" id="2283160"/>
    <lineage>
        <taxon>Bacteria</taxon>
        <taxon>Bacillati</taxon>
        <taxon>Bacillota</taxon>
        <taxon>Bacilli</taxon>
        <taxon>Bacillales</taxon>
        <taxon>Bacillaceae</taxon>
        <taxon>Psychrobacillus</taxon>
    </lineage>
</organism>